<dbReference type="PANTHER" id="PTHR33317">
    <property type="entry name" value="POLYNUCLEOTIDYL TRANSFERASE, RIBONUCLEASE H-LIKE SUPERFAMILY PROTEIN"/>
    <property type="match status" value="1"/>
</dbReference>
<dbReference type="InterPro" id="IPR005227">
    <property type="entry name" value="YqgF"/>
</dbReference>
<dbReference type="Gene3D" id="3.30.420.140">
    <property type="entry name" value="YqgF/RNase H-like domain"/>
    <property type="match status" value="1"/>
</dbReference>
<keyword evidence="2" id="KW-0690">Ribosome biogenesis</keyword>
<dbReference type="Proteomes" id="UP001497444">
    <property type="component" value="Chromosome 17"/>
</dbReference>
<dbReference type="InterPro" id="IPR006641">
    <property type="entry name" value="YqgF/RNaseH-like_dom"/>
</dbReference>
<dbReference type="PANTHER" id="PTHR33317:SF1">
    <property type="entry name" value="POLYNUCLEOTIDYL TRANSFERASE, RIBONUCLEASE H-LIKE SUPERFAMILY PROTEIN"/>
    <property type="match status" value="1"/>
</dbReference>
<sequence length="165" mass="18377">MELVSLKQLFQRLNGGRLLGLDVGSRNIGVAVSDPQCRIASPHSVLYRTQSTMLKNISRLETLVQEFSITGFVIGYPLELTGFQGKQGAQVKLFVRELQLSKRFPTISYVYWDERLTSMAVMNVIGSMDISGRRRKSIMDKMSALCILQGCLDSLARLEKGTNGS</sequence>
<keyword evidence="4" id="KW-0378">Hydrolase</keyword>
<evidence type="ECO:0000256" key="2">
    <source>
        <dbReference type="ARBA" id="ARBA00022517"/>
    </source>
</evidence>
<keyword evidence="1" id="KW-0963">Cytoplasm</keyword>
<gene>
    <name evidence="6" type="ORF">CSSPJE1EN1_LOCUS11042</name>
</gene>
<evidence type="ECO:0000259" key="5">
    <source>
        <dbReference type="SMART" id="SM00732"/>
    </source>
</evidence>
<keyword evidence="7" id="KW-1185">Reference proteome</keyword>
<proteinExistence type="inferred from homology"/>
<reference evidence="6" key="1">
    <citation type="submission" date="2024-02" db="EMBL/GenBank/DDBJ databases">
        <authorList>
            <consortium name="ELIXIR-Norway"/>
            <consortium name="Elixir Norway"/>
        </authorList>
    </citation>
    <scope>NUCLEOTIDE SEQUENCE</scope>
</reference>
<feature type="domain" description="YqgF/RNase H-like" evidence="5">
    <location>
        <begin position="16"/>
        <end position="121"/>
    </location>
</feature>
<name>A0ABP0WFH1_9BRYO</name>
<dbReference type="NCBIfam" id="TIGR00250">
    <property type="entry name" value="RNAse_H_YqgF"/>
    <property type="match status" value="1"/>
</dbReference>
<evidence type="ECO:0000256" key="4">
    <source>
        <dbReference type="ARBA" id="ARBA00022801"/>
    </source>
</evidence>
<dbReference type="SUPFAM" id="SSF53098">
    <property type="entry name" value="Ribonuclease H-like"/>
    <property type="match status" value="1"/>
</dbReference>
<evidence type="ECO:0000256" key="1">
    <source>
        <dbReference type="ARBA" id="ARBA00022490"/>
    </source>
</evidence>
<organism evidence="6 7">
    <name type="scientific">Sphagnum jensenii</name>
    <dbReference type="NCBI Taxonomy" id="128206"/>
    <lineage>
        <taxon>Eukaryota</taxon>
        <taxon>Viridiplantae</taxon>
        <taxon>Streptophyta</taxon>
        <taxon>Embryophyta</taxon>
        <taxon>Bryophyta</taxon>
        <taxon>Sphagnophytina</taxon>
        <taxon>Sphagnopsida</taxon>
        <taxon>Sphagnales</taxon>
        <taxon>Sphagnaceae</taxon>
        <taxon>Sphagnum</taxon>
    </lineage>
</organism>
<protein>
    <recommendedName>
        <fullName evidence="5">YqgF/RNase H-like domain-containing protein</fullName>
    </recommendedName>
</protein>
<evidence type="ECO:0000313" key="6">
    <source>
        <dbReference type="EMBL" id="CAK9265564.1"/>
    </source>
</evidence>
<dbReference type="EMBL" id="OZ020112">
    <property type="protein sequence ID" value="CAK9265564.1"/>
    <property type="molecule type" value="Genomic_DNA"/>
</dbReference>
<dbReference type="HAMAP" id="MF_00651">
    <property type="entry name" value="Nuclease_YqgF"/>
    <property type="match status" value="1"/>
</dbReference>
<accession>A0ABP0WFH1</accession>
<dbReference type="SMART" id="SM00732">
    <property type="entry name" value="YqgFc"/>
    <property type="match status" value="1"/>
</dbReference>
<keyword evidence="3" id="KW-0540">Nuclease</keyword>
<evidence type="ECO:0000313" key="7">
    <source>
        <dbReference type="Proteomes" id="UP001497444"/>
    </source>
</evidence>
<evidence type="ECO:0000256" key="3">
    <source>
        <dbReference type="ARBA" id="ARBA00022722"/>
    </source>
</evidence>
<dbReference type="InterPro" id="IPR012337">
    <property type="entry name" value="RNaseH-like_sf"/>
</dbReference>
<dbReference type="CDD" id="cd16964">
    <property type="entry name" value="YqgF"/>
    <property type="match status" value="1"/>
</dbReference>
<dbReference type="InterPro" id="IPR037027">
    <property type="entry name" value="YqgF/RNaseH-like_dom_sf"/>
</dbReference>
<dbReference type="Pfam" id="PF03652">
    <property type="entry name" value="RuvX"/>
    <property type="match status" value="1"/>
</dbReference>